<feature type="region of interest" description="Disordered" evidence="1">
    <location>
        <begin position="89"/>
        <end position="123"/>
    </location>
</feature>
<feature type="compositionally biased region" description="Polar residues" evidence="1">
    <location>
        <begin position="94"/>
        <end position="110"/>
    </location>
</feature>
<accession>A0A9Q0BQB2</accession>
<dbReference type="AlphaFoldDB" id="A0A9Q0BQB2"/>
<sequence length="205" mass="22982">MSSLQLKDSKTAVKTENTKKTLEEHLMEADGLTFDFDNAPIINFLKEFWYSNKDYYTDSQIAVAAVKRWNDMSVGDRCQYAGQSPPIAIRGDTDCSSTSTIKLPSSANSDDQMESEPGTSKATDAFFVNSDDECQRREPKCVKPRKRCAKPRTMSKVKRKCAKPKPKCARAKPACPRPRKKMDCSKPMARCPKAKPACPKPRCSK</sequence>
<proteinExistence type="predicted"/>
<comment type="caution">
    <text evidence="2">The sequence shown here is derived from an EMBL/GenBank/DDBJ whole genome shotgun (WGS) entry which is preliminary data.</text>
</comment>
<dbReference type="OrthoDB" id="7864170at2759"/>
<evidence type="ECO:0008006" key="4">
    <source>
        <dbReference type="Google" id="ProtNLM"/>
    </source>
</evidence>
<keyword evidence="3" id="KW-1185">Reference proteome</keyword>
<evidence type="ECO:0000313" key="2">
    <source>
        <dbReference type="EMBL" id="KAI8040802.1"/>
    </source>
</evidence>
<name>A0A9Q0BQB2_9MUSC</name>
<feature type="compositionally biased region" description="Low complexity" evidence="1">
    <location>
        <begin position="186"/>
        <end position="205"/>
    </location>
</feature>
<feature type="region of interest" description="Disordered" evidence="1">
    <location>
        <begin position="163"/>
        <end position="205"/>
    </location>
</feature>
<protein>
    <recommendedName>
        <fullName evidence="4">Histone-like protein 18C</fullName>
    </recommendedName>
</protein>
<evidence type="ECO:0000313" key="3">
    <source>
        <dbReference type="Proteomes" id="UP001059596"/>
    </source>
</evidence>
<gene>
    <name evidence="2" type="ORF">M5D96_006745</name>
</gene>
<organism evidence="2 3">
    <name type="scientific">Drosophila gunungcola</name>
    <name type="common">fruit fly</name>
    <dbReference type="NCBI Taxonomy" id="103775"/>
    <lineage>
        <taxon>Eukaryota</taxon>
        <taxon>Metazoa</taxon>
        <taxon>Ecdysozoa</taxon>
        <taxon>Arthropoda</taxon>
        <taxon>Hexapoda</taxon>
        <taxon>Insecta</taxon>
        <taxon>Pterygota</taxon>
        <taxon>Neoptera</taxon>
        <taxon>Endopterygota</taxon>
        <taxon>Diptera</taxon>
        <taxon>Brachycera</taxon>
        <taxon>Muscomorpha</taxon>
        <taxon>Ephydroidea</taxon>
        <taxon>Drosophilidae</taxon>
        <taxon>Drosophila</taxon>
        <taxon>Sophophora</taxon>
    </lineage>
</organism>
<dbReference type="EMBL" id="JAMKOV010000004">
    <property type="protein sequence ID" value="KAI8040802.1"/>
    <property type="molecule type" value="Genomic_DNA"/>
</dbReference>
<dbReference type="Proteomes" id="UP001059596">
    <property type="component" value="Unassembled WGS sequence"/>
</dbReference>
<reference evidence="2" key="1">
    <citation type="journal article" date="2023" name="Genome Biol. Evol.">
        <title>Long-read-based Genome Assembly of Drosophila gunungcola Reveals Fewer Chemosensory Genes in Flower-breeding Species.</title>
        <authorList>
            <person name="Negi A."/>
            <person name="Liao B.Y."/>
            <person name="Yeh S.D."/>
        </authorList>
    </citation>
    <scope>NUCLEOTIDE SEQUENCE</scope>
    <source>
        <strain evidence="2">Sukarami</strain>
    </source>
</reference>
<evidence type="ECO:0000256" key="1">
    <source>
        <dbReference type="SAM" id="MobiDB-lite"/>
    </source>
</evidence>